<evidence type="ECO:0000256" key="8">
    <source>
        <dbReference type="PIRSR" id="PIRSR037736-1"/>
    </source>
</evidence>
<keyword evidence="5 8" id="KW-0186">Copper</keyword>
<dbReference type="EMBL" id="KZ990865">
    <property type="protein sequence ID" value="RKP23569.1"/>
    <property type="molecule type" value="Genomic_DNA"/>
</dbReference>
<dbReference type="FunFam" id="3.40.30.10:FF:000013">
    <property type="entry name" value="Blast:Protein SCO1 homolog, mitochondrial"/>
    <property type="match status" value="1"/>
</dbReference>
<evidence type="ECO:0000313" key="11">
    <source>
        <dbReference type="EMBL" id="RKP23569.1"/>
    </source>
</evidence>
<dbReference type="CDD" id="cd02968">
    <property type="entry name" value="SCO"/>
    <property type="match status" value="1"/>
</dbReference>
<accession>A0A4V1J124</accession>
<evidence type="ECO:0000256" key="7">
    <source>
        <dbReference type="ARBA" id="ARBA00023136"/>
    </source>
</evidence>
<dbReference type="GO" id="GO:0005507">
    <property type="term" value="F:copper ion binding"/>
    <property type="evidence" value="ECO:0007669"/>
    <property type="project" value="InterPro"/>
</dbReference>
<dbReference type="PIRSF" id="PIRSF037736">
    <property type="entry name" value="SCO1"/>
    <property type="match status" value="1"/>
</dbReference>
<evidence type="ECO:0000256" key="4">
    <source>
        <dbReference type="ARBA" id="ARBA00022792"/>
    </source>
</evidence>
<reference evidence="12" key="1">
    <citation type="journal article" date="2018" name="Nat. Microbiol.">
        <title>Leveraging single-cell genomics to expand the fungal tree of life.</title>
        <authorList>
            <person name="Ahrendt S.R."/>
            <person name="Quandt C.A."/>
            <person name="Ciobanu D."/>
            <person name="Clum A."/>
            <person name="Salamov A."/>
            <person name="Andreopoulos B."/>
            <person name="Cheng J.F."/>
            <person name="Woyke T."/>
            <person name="Pelin A."/>
            <person name="Henrissat B."/>
            <person name="Reynolds N.K."/>
            <person name="Benny G.L."/>
            <person name="Smith M.E."/>
            <person name="James T.Y."/>
            <person name="Grigoriev I.V."/>
        </authorList>
    </citation>
    <scope>NUCLEOTIDE SEQUENCE [LARGE SCALE GENOMIC DNA]</scope>
    <source>
        <strain evidence="12">Benny S71-1</strain>
    </source>
</reference>
<dbReference type="GO" id="GO:0005743">
    <property type="term" value="C:mitochondrial inner membrane"/>
    <property type="evidence" value="ECO:0007669"/>
    <property type="project" value="UniProtKB-SubCell"/>
</dbReference>
<dbReference type="InterPro" id="IPR036249">
    <property type="entry name" value="Thioredoxin-like_sf"/>
</dbReference>
<evidence type="ECO:0000256" key="1">
    <source>
        <dbReference type="ARBA" id="ARBA00004273"/>
    </source>
</evidence>
<dbReference type="GO" id="GO:0033617">
    <property type="term" value="P:mitochondrial respiratory chain complex IV assembly"/>
    <property type="evidence" value="ECO:0007669"/>
    <property type="project" value="TreeGrafter"/>
</dbReference>
<feature type="domain" description="Thioredoxin" evidence="10">
    <location>
        <begin position="40"/>
        <end position="214"/>
    </location>
</feature>
<comment type="subcellular location">
    <subcellularLocation>
        <location evidence="1">Mitochondrion inner membrane</location>
    </subcellularLocation>
</comment>
<evidence type="ECO:0000256" key="2">
    <source>
        <dbReference type="ARBA" id="ARBA00010996"/>
    </source>
</evidence>
<dbReference type="PROSITE" id="PS51352">
    <property type="entry name" value="THIOREDOXIN_2"/>
    <property type="match status" value="1"/>
</dbReference>
<dbReference type="GO" id="GO:0016531">
    <property type="term" value="F:copper chaperone activity"/>
    <property type="evidence" value="ECO:0007669"/>
    <property type="project" value="InterPro"/>
</dbReference>
<keyword evidence="12" id="KW-1185">Reference proteome</keyword>
<evidence type="ECO:0000256" key="6">
    <source>
        <dbReference type="ARBA" id="ARBA00023128"/>
    </source>
</evidence>
<evidence type="ECO:0000256" key="9">
    <source>
        <dbReference type="PIRSR" id="PIRSR603782-2"/>
    </source>
</evidence>
<feature type="binding site" evidence="8">
    <location>
        <position position="82"/>
    </location>
    <ligand>
        <name>Cu cation</name>
        <dbReference type="ChEBI" id="CHEBI:23378"/>
    </ligand>
</feature>
<dbReference type="GO" id="GO:0006878">
    <property type="term" value="P:intracellular copper ion homeostasis"/>
    <property type="evidence" value="ECO:0007669"/>
    <property type="project" value="InterPro"/>
</dbReference>
<evidence type="ECO:0000313" key="12">
    <source>
        <dbReference type="Proteomes" id="UP000278143"/>
    </source>
</evidence>
<feature type="binding site" evidence="8">
    <location>
        <position position="172"/>
    </location>
    <ligand>
        <name>Cu cation</name>
        <dbReference type="ChEBI" id="CHEBI:23378"/>
    </ligand>
</feature>
<dbReference type="Proteomes" id="UP000278143">
    <property type="component" value="Unassembled WGS sequence"/>
</dbReference>
<feature type="binding site" evidence="8">
    <location>
        <position position="78"/>
    </location>
    <ligand>
        <name>Cu cation</name>
        <dbReference type="ChEBI" id="CHEBI:23378"/>
    </ligand>
</feature>
<feature type="disulfide bond" description="Redox-active" evidence="9">
    <location>
        <begin position="78"/>
        <end position="82"/>
    </location>
</feature>
<evidence type="ECO:0000256" key="3">
    <source>
        <dbReference type="ARBA" id="ARBA00022723"/>
    </source>
</evidence>
<comment type="similarity">
    <text evidence="2">Belongs to the SCO1/2 family.</text>
</comment>
<dbReference type="Pfam" id="PF02630">
    <property type="entry name" value="SCO1-SenC"/>
    <property type="match status" value="1"/>
</dbReference>
<dbReference type="SUPFAM" id="SSF52833">
    <property type="entry name" value="Thioredoxin-like"/>
    <property type="match status" value="1"/>
</dbReference>
<keyword evidence="4" id="KW-0999">Mitochondrion inner membrane</keyword>
<protein>
    <submittedName>
        <fullName evidence="11">Thioredoxin-like protein</fullName>
    </submittedName>
</protein>
<keyword evidence="6" id="KW-0496">Mitochondrion</keyword>
<keyword evidence="7" id="KW-0472">Membrane</keyword>
<dbReference type="OrthoDB" id="270009at2759"/>
<dbReference type="PANTHER" id="PTHR12151">
    <property type="entry name" value="ELECTRON TRANSPORT PROTIN SCO1/SENC FAMILY MEMBER"/>
    <property type="match status" value="1"/>
</dbReference>
<dbReference type="InterPro" id="IPR013766">
    <property type="entry name" value="Thioredoxin_domain"/>
</dbReference>
<feature type="non-terminal residue" evidence="11">
    <location>
        <position position="1"/>
    </location>
</feature>
<evidence type="ECO:0000256" key="5">
    <source>
        <dbReference type="ARBA" id="ARBA00023008"/>
    </source>
</evidence>
<proteinExistence type="inferred from homology"/>
<name>A0A4V1J124_9FUNG</name>
<dbReference type="AlphaFoldDB" id="A0A4V1J124"/>
<dbReference type="InterPro" id="IPR003782">
    <property type="entry name" value="SCO1/SenC"/>
</dbReference>
<gene>
    <name evidence="11" type="ORF">SYNPS1DRAFT_18389</name>
</gene>
<dbReference type="Gene3D" id="3.40.30.10">
    <property type="entry name" value="Glutaredoxin"/>
    <property type="match status" value="1"/>
</dbReference>
<dbReference type="PANTHER" id="PTHR12151:SF5">
    <property type="entry name" value="AT19154P"/>
    <property type="match status" value="1"/>
</dbReference>
<keyword evidence="3 8" id="KW-0479">Metal-binding</keyword>
<keyword evidence="9" id="KW-1015">Disulfide bond</keyword>
<sequence>FNWKSSALFVLTGAGLFWYFRNEKAKVEQARQERFAPKSYGKPKLGGPFELVDQQGQVRTDRDFLGKFTLVYFGFTHCPDICPEELDKMAEVVDALGKCTHGSCDKVVPIFITCDPQRDTVERVRDYVKEFHPKMVGLTGTHEQVGQAARAYRVYYSKPPKVSNGEDYLVDHSIFFYLMDPRGQLVDFYGKDYSAEYVVNSVQQYMRDYEATAAATATTNSE</sequence>
<organism evidence="11 12">
    <name type="scientific">Syncephalis pseudoplumigaleata</name>
    <dbReference type="NCBI Taxonomy" id="1712513"/>
    <lineage>
        <taxon>Eukaryota</taxon>
        <taxon>Fungi</taxon>
        <taxon>Fungi incertae sedis</taxon>
        <taxon>Zoopagomycota</taxon>
        <taxon>Zoopagomycotina</taxon>
        <taxon>Zoopagomycetes</taxon>
        <taxon>Zoopagales</taxon>
        <taxon>Piptocephalidaceae</taxon>
        <taxon>Syncephalis</taxon>
    </lineage>
</organism>
<dbReference type="InterPro" id="IPR017276">
    <property type="entry name" value="Synth_of_cyt-c-oxidase_Sco1/2"/>
</dbReference>
<evidence type="ECO:0000259" key="10">
    <source>
        <dbReference type="PROSITE" id="PS51352"/>
    </source>
</evidence>